<dbReference type="Proteomes" id="UP001596447">
    <property type="component" value="Unassembled WGS sequence"/>
</dbReference>
<evidence type="ECO:0000256" key="4">
    <source>
        <dbReference type="ARBA" id="ARBA00023235"/>
    </source>
</evidence>
<dbReference type="SUPFAM" id="SSF56322">
    <property type="entry name" value="ADC synthase"/>
    <property type="match status" value="1"/>
</dbReference>
<comment type="catalytic activity">
    <reaction evidence="1">
        <text>chorismate = isochorismate</text>
        <dbReference type="Rhea" id="RHEA:18985"/>
        <dbReference type="ChEBI" id="CHEBI:29748"/>
        <dbReference type="ChEBI" id="CHEBI:29780"/>
        <dbReference type="EC" id="5.4.4.2"/>
    </reaction>
</comment>
<evidence type="ECO:0000256" key="1">
    <source>
        <dbReference type="ARBA" id="ARBA00000799"/>
    </source>
</evidence>
<comment type="similarity">
    <text evidence="2">Belongs to the isochorismate synthase family.</text>
</comment>
<accession>A0ABD5Z2L2</accession>
<evidence type="ECO:0000256" key="2">
    <source>
        <dbReference type="ARBA" id="ARBA00005297"/>
    </source>
</evidence>
<dbReference type="InterPro" id="IPR005801">
    <property type="entry name" value="ADC_synthase"/>
</dbReference>
<dbReference type="Pfam" id="PF00425">
    <property type="entry name" value="Chorismate_bind"/>
    <property type="match status" value="1"/>
</dbReference>
<comment type="caution">
    <text evidence="8">The sequence shown here is derived from an EMBL/GenBank/DDBJ whole genome shotgun (WGS) entry which is preliminary data.</text>
</comment>
<dbReference type="InterPro" id="IPR004561">
    <property type="entry name" value="IsoChor_synthase"/>
</dbReference>
<evidence type="ECO:0000313" key="9">
    <source>
        <dbReference type="Proteomes" id="UP001596447"/>
    </source>
</evidence>
<dbReference type="PANTHER" id="PTHR42839">
    <property type="entry name" value="ISOCHORISMATE SYNTHASE ENTC"/>
    <property type="match status" value="1"/>
</dbReference>
<protein>
    <recommendedName>
        <fullName evidence="3">isochorismate synthase</fullName>
        <ecNumber evidence="3">5.4.4.2</ecNumber>
    </recommendedName>
    <alternativeName>
        <fullName evidence="5">Isochorismate mutase</fullName>
    </alternativeName>
</protein>
<evidence type="ECO:0000256" key="3">
    <source>
        <dbReference type="ARBA" id="ARBA00012824"/>
    </source>
</evidence>
<keyword evidence="4" id="KW-0413">Isomerase</keyword>
<evidence type="ECO:0000256" key="5">
    <source>
        <dbReference type="ARBA" id="ARBA00041564"/>
    </source>
</evidence>
<sequence>MGPRQNAGEAHSGHLVSRTERLSDASLSSLLRTRYRPHVVWSAPGEPSVVGCGAVATLTADGAGRVDAVREDATDLLDSIDTDPDAPSVARPRLFGGFAFHDDHEANAPWAGFPGAAFVLPRVQFTVTDEATWLTVTTRDADAAETVADVREAVADAPTDPEPRSPPGVLATERTPDRETWREQVESAVSRIRGGDLEKVVLAQSLAADLDDAFSLADTLDRLGATYPDCFRFAFRADGGGTFFGASPERLVTRHGGRLETGALASTIGRGETPAADAALERDLRESEKFRHEHDLVVESIREQLDPVAENVTTGERRVRKLATVQHLFTPMAADTDAHVLDLVDALHPTPAVGGLPPEAALDTIRETETFDRGWYAAPVGWVDADGDGTFAVAIRSAVAEDEAATLFAGNGIVADSDPDEEWKEVQLKFRPVLDHLERGHERDYGRAHER</sequence>
<dbReference type="NCBIfam" id="TIGR00543">
    <property type="entry name" value="isochor_syn"/>
    <property type="match status" value="1"/>
</dbReference>
<evidence type="ECO:0000313" key="8">
    <source>
        <dbReference type="EMBL" id="MFC7199391.1"/>
    </source>
</evidence>
<dbReference type="RefSeq" id="WP_279529322.1">
    <property type="nucleotide sequence ID" value="NZ_CP122312.1"/>
</dbReference>
<organism evidence="8 9">
    <name type="scientific">Halospeciosus flavus</name>
    <dbReference type="NCBI Taxonomy" id="3032283"/>
    <lineage>
        <taxon>Archaea</taxon>
        <taxon>Methanobacteriati</taxon>
        <taxon>Methanobacteriota</taxon>
        <taxon>Stenosarchaea group</taxon>
        <taxon>Halobacteria</taxon>
        <taxon>Halobacteriales</taxon>
        <taxon>Halobacteriaceae</taxon>
        <taxon>Halospeciosus</taxon>
    </lineage>
</organism>
<dbReference type="AlphaFoldDB" id="A0ABD5Z2L2"/>
<dbReference type="GO" id="GO:0008909">
    <property type="term" value="F:isochorismate synthase activity"/>
    <property type="evidence" value="ECO:0007669"/>
    <property type="project" value="UniProtKB-EC"/>
</dbReference>
<reference evidence="8 9" key="1">
    <citation type="journal article" date="2019" name="Int. J. Syst. Evol. Microbiol.">
        <title>The Global Catalogue of Microorganisms (GCM) 10K type strain sequencing project: providing services to taxonomists for standard genome sequencing and annotation.</title>
        <authorList>
            <consortium name="The Broad Institute Genomics Platform"/>
            <consortium name="The Broad Institute Genome Sequencing Center for Infectious Disease"/>
            <person name="Wu L."/>
            <person name="Ma J."/>
        </authorList>
    </citation>
    <scope>NUCLEOTIDE SEQUENCE [LARGE SCALE GENOMIC DNA]</scope>
    <source>
        <strain evidence="8 9">XZGYJ-43</strain>
    </source>
</reference>
<gene>
    <name evidence="8" type="ORF">ACFQJ9_08185</name>
</gene>
<evidence type="ECO:0000256" key="6">
    <source>
        <dbReference type="SAM" id="MobiDB-lite"/>
    </source>
</evidence>
<feature type="domain" description="Chorismate-utilising enzyme C-terminal" evidence="7">
    <location>
        <begin position="178"/>
        <end position="429"/>
    </location>
</feature>
<feature type="region of interest" description="Disordered" evidence="6">
    <location>
        <begin position="154"/>
        <end position="178"/>
    </location>
</feature>
<dbReference type="PANTHER" id="PTHR42839:SF2">
    <property type="entry name" value="ISOCHORISMATE SYNTHASE ENTC"/>
    <property type="match status" value="1"/>
</dbReference>
<dbReference type="EMBL" id="JBHTAR010000011">
    <property type="protein sequence ID" value="MFC7199391.1"/>
    <property type="molecule type" value="Genomic_DNA"/>
</dbReference>
<proteinExistence type="inferred from homology"/>
<keyword evidence="9" id="KW-1185">Reference proteome</keyword>
<dbReference type="EC" id="5.4.4.2" evidence="3"/>
<evidence type="ECO:0000259" key="7">
    <source>
        <dbReference type="Pfam" id="PF00425"/>
    </source>
</evidence>
<dbReference type="Gene3D" id="3.60.120.10">
    <property type="entry name" value="Anthranilate synthase"/>
    <property type="match status" value="1"/>
</dbReference>
<name>A0ABD5Z2L2_9EURY</name>
<dbReference type="InterPro" id="IPR015890">
    <property type="entry name" value="Chorismate_C"/>
</dbReference>